<dbReference type="SUPFAM" id="SSF51445">
    <property type="entry name" value="(Trans)glycosidases"/>
    <property type="match status" value="1"/>
</dbReference>
<dbReference type="GO" id="GO:0004135">
    <property type="term" value="F:amylo-alpha-1,6-glucosidase activity"/>
    <property type="evidence" value="ECO:0007669"/>
    <property type="project" value="InterPro"/>
</dbReference>
<accession>A0A183TE88</accession>
<dbReference type="Pfam" id="PF14701">
    <property type="entry name" value="hDGE_amylase"/>
    <property type="match status" value="1"/>
</dbReference>
<dbReference type="InterPro" id="IPR029436">
    <property type="entry name" value="AGL_euk_N"/>
</dbReference>
<dbReference type="Gene3D" id="3.20.20.80">
    <property type="entry name" value="Glycosidases"/>
    <property type="match status" value="2"/>
</dbReference>
<evidence type="ECO:0000313" key="7">
    <source>
        <dbReference type="WBParaSite" id="SSLN_0001534501-mRNA-1"/>
    </source>
</evidence>
<dbReference type="InterPro" id="IPR032792">
    <property type="entry name" value="AGL_glucanoTrfase"/>
</dbReference>
<evidence type="ECO:0000259" key="1">
    <source>
        <dbReference type="Pfam" id="PF06202"/>
    </source>
</evidence>
<name>A0A183TE88_SCHSO</name>
<feature type="domain" description="Eukaryotic glycogen debranching enzyme N-terminal" evidence="2">
    <location>
        <begin position="3"/>
        <end position="103"/>
    </location>
</feature>
<evidence type="ECO:0000313" key="6">
    <source>
        <dbReference type="Proteomes" id="UP000275846"/>
    </source>
</evidence>
<dbReference type="STRING" id="70667.A0A183TE88"/>
<dbReference type="PANTHER" id="PTHR10569">
    <property type="entry name" value="GLYCOGEN DEBRANCHING ENZYME"/>
    <property type="match status" value="1"/>
</dbReference>
<feature type="domain" description="Glycogen debranching enzyme C-terminal" evidence="1">
    <location>
        <begin position="1092"/>
        <end position="1540"/>
    </location>
</feature>
<keyword evidence="6" id="KW-1185">Reference proteome</keyword>
<dbReference type="FunFam" id="3.20.20.80:FF:000070">
    <property type="entry name" value="GDB1p Glycogen debranching enzyme"/>
    <property type="match status" value="1"/>
</dbReference>
<evidence type="ECO:0000259" key="4">
    <source>
        <dbReference type="Pfam" id="PF14702"/>
    </source>
</evidence>
<protein>
    <submittedName>
        <fullName evidence="7">Amylo-alpha-1,6-glucosidase</fullName>
    </submittedName>
</protein>
<dbReference type="OrthoDB" id="10248904at2759"/>
<dbReference type="Proteomes" id="UP000275846">
    <property type="component" value="Unassembled WGS sequence"/>
</dbReference>
<feature type="domain" description="Glycogen debranching enzyme central" evidence="4">
    <location>
        <begin position="688"/>
        <end position="983"/>
    </location>
</feature>
<dbReference type="InterPro" id="IPR032788">
    <property type="entry name" value="AGL_central"/>
</dbReference>
<dbReference type="SUPFAM" id="SSF48208">
    <property type="entry name" value="Six-hairpin glycosidases"/>
    <property type="match status" value="1"/>
</dbReference>
<reference evidence="7" key="1">
    <citation type="submission" date="2016-06" db="UniProtKB">
        <authorList>
            <consortium name="WormBaseParasite"/>
        </authorList>
    </citation>
    <scope>IDENTIFICATION</scope>
</reference>
<proteinExistence type="predicted"/>
<sequence>WIIRFKLNDSLIGRDVRFFTNYPDNSSRFIRSSYRELPLNQPSPTSQKLDRFDNFFEIGPTKLTGAFHFVFTTDGSVFTPELLESDSIRIFGGQGYFTVDGRFAVDDQKNPDQTDPYVQWDLEGVVAQTYLAKNLGYFKEWPNRLRMAKEAGYNMIHFSPLQELGGSRSGYSLRDQLKVNPDFTAPGSPQVDWPQIEELVRFMKDEWAVLSMCDLVLNHTAADSPWLTEHPECAYNMVNSPHLVPAFIVDFVIWKMTQMCARGELISRGIPPEFKSSESHVQSIRAYLAEKFTDLKLYEFYQADVAAVSSEFKEWLINDGETSAVKSSSGDLTLVIAGPRAGRRMGGYVDFKLAKKLFGQNVTPEEAAENMANRLVDLNRNMEETCKHHCWCAIDCVANTVRYRFLESSGPRLQTVTEKTPLVERYFVWPVREINSVREAEELVVSNKAAHIMACNGWVMNADPLKNFADPDSDVYVRRELVVWGDSVKLRYGDRPEACPYLWDRMMTYAKISAKIFHAVRLDNCHSTPINVAQAMLDACREVRPNVYILAELFTGNEGSDNIFINKLGINALVREALSAYDCHDQGRMVHRFGGLQPAGAFPRSVIRRRLLPTLPHALFYDQTHDNESPATKRSIFDYVPSAGLVAMAFCGTASVRGFDELVPYMIDVVSETRVYSTWDKEVNAKSGLIAAKAALNKLHKWLASHRYTETFVDQIDKNVVAVTRFNPDTAASVVLVAHSSFYERNPHPSHQRFRRVVLNGRVKRLLLEARTVNQASGDPLSEFSRDTHYINGLTNVKVSLLEDVPVDHSSAFRVVSVDEAGGVDALEFFDFPPGCVVAVSVCLTDPQAEALSRIRSVLLSQFGNRLRNASNGQVLGPAVESATDNLLPSLPEIMEAGTISRLIANLSLNDINWLLYRCEREENSFGIGRKPYFIPGYGELPFCGLQGVLSVLRTVAEENDMGHALCSHLRDGLWLMDYLIARCLSSDPSHPSKELDALSQAVRQMVEPAYHLPRYLVPSSFGMLIGCLYQRVADEAVVQMGEWVSTASSAVRHLALAALQLYGKAPNCRLPPVIPGDNFPGSKPTNDSLATSCSLAAGLPHFAEGMWRNWGRDTFIALRGCLLLLDRFEEAANTILQFGSLMRHGMIPNLMGDGHTVPPRYNARDAVWFWLYAIVCFENALVEKQGHASGSLNTGASILKRKVWRWYPQDDSEGWPGEADKVDVVSSSSDQRAQPLYDVMQEALRRHAEGIQFRERNAGDALDCHMKSEGFDVTASIQPDTGFPMGGNQFNCGTWMDKMGSSDRAKNRGIPATPRDGCAVELTGLAYAVVSWLDKVHNADSSYYPHSGVTLANGTSLSWSDWAKLIRQNFEDKFWSPPDANPWNKGYYKDLYNSSNPARDVQLRPNFLVAMAVAPDIFTPEKAWNALETTKNQLLGPLGMRTLAPSDPNYQGYYNNFEDTDQFATSQGFNYHQGPEWLWLTGFYVRARLAIASQLTSSDSTKMVLAVREAQEVLMRLQQHLAGSAWRSLPELTNANGEVRCNLLLFNRPLSYRIFI</sequence>
<dbReference type="GO" id="GO:0005980">
    <property type="term" value="P:glycogen catabolic process"/>
    <property type="evidence" value="ECO:0007669"/>
    <property type="project" value="InterPro"/>
</dbReference>
<evidence type="ECO:0000313" key="5">
    <source>
        <dbReference type="EMBL" id="VDM01172.1"/>
    </source>
</evidence>
<dbReference type="GO" id="GO:0004134">
    <property type="term" value="F:4-alpha-glucanotransferase activity"/>
    <property type="evidence" value="ECO:0007669"/>
    <property type="project" value="InterPro"/>
</dbReference>
<dbReference type="EMBL" id="UYSU01039311">
    <property type="protein sequence ID" value="VDM01172.1"/>
    <property type="molecule type" value="Genomic_DNA"/>
</dbReference>
<dbReference type="InterPro" id="IPR010401">
    <property type="entry name" value="AGL/Gdb1"/>
</dbReference>
<gene>
    <name evidence="5" type="ORF">SSLN_LOCUS14786</name>
</gene>
<evidence type="ECO:0000259" key="3">
    <source>
        <dbReference type="Pfam" id="PF14701"/>
    </source>
</evidence>
<dbReference type="Pfam" id="PF14702">
    <property type="entry name" value="hGDE_central"/>
    <property type="match status" value="1"/>
</dbReference>
<reference evidence="5 6" key="2">
    <citation type="submission" date="2018-11" db="EMBL/GenBank/DDBJ databases">
        <authorList>
            <consortium name="Pathogen Informatics"/>
        </authorList>
    </citation>
    <scope>NUCLEOTIDE SEQUENCE [LARGE SCALE GENOMIC DNA]</scope>
    <source>
        <strain evidence="5 6">NST_G2</strain>
    </source>
</reference>
<evidence type="ECO:0000259" key="2">
    <source>
        <dbReference type="Pfam" id="PF14699"/>
    </source>
</evidence>
<dbReference type="InterPro" id="IPR017853">
    <property type="entry name" value="GH"/>
</dbReference>
<dbReference type="PANTHER" id="PTHR10569:SF2">
    <property type="entry name" value="GLYCOGEN DEBRANCHING ENZYME"/>
    <property type="match status" value="1"/>
</dbReference>
<organism evidence="7">
    <name type="scientific">Schistocephalus solidus</name>
    <name type="common">Tapeworm</name>
    <dbReference type="NCBI Taxonomy" id="70667"/>
    <lineage>
        <taxon>Eukaryota</taxon>
        <taxon>Metazoa</taxon>
        <taxon>Spiralia</taxon>
        <taxon>Lophotrochozoa</taxon>
        <taxon>Platyhelminthes</taxon>
        <taxon>Cestoda</taxon>
        <taxon>Eucestoda</taxon>
        <taxon>Diphyllobothriidea</taxon>
        <taxon>Diphyllobothriidae</taxon>
        <taxon>Schistocephalus</taxon>
    </lineage>
</organism>
<dbReference type="WBParaSite" id="SSLN_0001534501-mRNA-1">
    <property type="protein sequence ID" value="SSLN_0001534501-mRNA-1"/>
    <property type="gene ID" value="SSLN_0001534501"/>
</dbReference>
<dbReference type="InterPro" id="IPR012341">
    <property type="entry name" value="6hp_glycosidase-like_sf"/>
</dbReference>
<dbReference type="Pfam" id="PF14699">
    <property type="entry name" value="hGDE_N"/>
    <property type="match status" value="1"/>
</dbReference>
<dbReference type="Gene3D" id="1.50.10.10">
    <property type="match status" value="1"/>
</dbReference>
<dbReference type="Pfam" id="PF06202">
    <property type="entry name" value="GDE_C"/>
    <property type="match status" value="1"/>
</dbReference>
<dbReference type="InterPro" id="IPR008928">
    <property type="entry name" value="6-hairpin_glycosidase_sf"/>
</dbReference>
<dbReference type="InterPro" id="IPR032790">
    <property type="entry name" value="GDE_C"/>
</dbReference>
<feature type="domain" description="Glycogen debranching enzyme glucanotransferase" evidence="3">
    <location>
        <begin position="122"/>
        <end position="548"/>
    </location>
</feature>